<feature type="transmembrane region" description="Helical" evidence="9">
    <location>
        <begin position="167"/>
        <end position="188"/>
    </location>
</feature>
<keyword evidence="4" id="KW-1003">Cell membrane</keyword>
<keyword evidence="3 9" id="KW-0813">Transport</keyword>
<dbReference type="Pfam" id="PF00528">
    <property type="entry name" value="BPD_transp_1"/>
    <property type="match status" value="1"/>
</dbReference>
<sequence length="253" mass="27828">MGPIVSIYEGIQSAIKSLLAALLSGVEVSGRVDNYLEFLAKFGDRLVDGAFITLEQALLAIIVAVIMATIFGVGRVSTSLLIRSISTTYIEFFRGTSLIVQLFWIFYVLPFFGVVLDPYPAGFIAVGLNLGAYGAEVVRGAIQAVPRGQYEAAYALNMSARLRMRRIIFPQAVVIMLPAWGNLLIELLKGTALVGLISVTDLMFQSRQIYSLSYAAIETFGTILIIYYLIARLLITPSMRALETRLSRNLKRS</sequence>
<dbReference type="InterPro" id="IPR014342">
    <property type="entry name" value="Ectoine_EhuC"/>
</dbReference>
<dbReference type="NCBIfam" id="TIGR01726">
    <property type="entry name" value="HEQRo_perm_3TM"/>
    <property type="match status" value="1"/>
</dbReference>
<evidence type="ECO:0000313" key="12">
    <source>
        <dbReference type="Proteomes" id="UP001161405"/>
    </source>
</evidence>
<feature type="transmembrane region" description="Helical" evidence="9">
    <location>
        <begin position="208"/>
        <end position="230"/>
    </location>
</feature>
<protein>
    <submittedName>
        <fullName evidence="11">Ectoine/hydroxyectoine ABC transporter permease subunit EhuC</fullName>
    </submittedName>
</protein>
<dbReference type="NCBIfam" id="TIGR03004">
    <property type="entry name" value="ectoine_ehuC"/>
    <property type="match status" value="1"/>
</dbReference>
<dbReference type="PROSITE" id="PS50928">
    <property type="entry name" value="ABC_TM1"/>
    <property type="match status" value="1"/>
</dbReference>
<evidence type="ECO:0000256" key="3">
    <source>
        <dbReference type="ARBA" id="ARBA00022448"/>
    </source>
</evidence>
<dbReference type="Proteomes" id="UP001161405">
    <property type="component" value="Unassembled WGS sequence"/>
</dbReference>
<reference evidence="11" key="2">
    <citation type="submission" date="2023-01" db="EMBL/GenBank/DDBJ databases">
        <title>Draft genome sequence of Maritalea porphyrae strain NBRC 107169.</title>
        <authorList>
            <person name="Sun Q."/>
            <person name="Mori K."/>
        </authorList>
    </citation>
    <scope>NUCLEOTIDE SEQUENCE</scope>
    <source>
        <strain evidence="11">NBRC 107169</strain>
    </source>
</reference>
<evidence type="ECO:0000256" key="6">
    <source>
        <dbReference type="ARBA" id="ARBA00022970"/>
    </source>
</evidence>
<evidence type="ECO:0000313" key="11">
    <source>
        <dbReference type="EMBL" id="GLQ17697.1"/>
    </source>
</evidence>
<evidence type="ECO:0000256" key="2">
    <source>
        <dbReference type="ARBA" id="ARBA00010072"/>
    </source>
</evidence>
<dbReference type="PANTHER" id="PTHR30614:SF0">
    <property type="entry name" value="L-CYSTINE TRANSPORT SYSTEM PERMEASE PROTEIN TCYL"/>
    <property type="match status" value="1"/>
</dbReference>
<feature type="domain" description="ABC transmembrane type-1" evidence="10">
    <location>
        <begin position="50"/>
        <end position="235"/>
    </location>
</feature>
<accession>A0ABQ5URC5</accession>
<dbReference type="InterPro" id="IPR043429">
    <property type="entry name" value="ArtM/GltK/GlnP/TcyL/YhdX-like"/>
</dbReference>
<dbReference type="EMBL" id="BSNI01000002">
    <property type="protein sequence ID" value="GLQ17697.1"/>
    <property type="molecule type" value="Genomic_DNA"/>
</dbReference>
<comment type="caution">
    <text evidence="11">The sequence shown here is derived from an EMBL/GenBank/DDBJ whole genome shotgun (WGS) entry which is preliminary data.</text>
</comment>
<reference evidence="11" key="1">
    <citation type="journal article" date="2014" name="Int. J. Syst. Evol. Microbiol.">
        <title>Complete genome of a new Firmicutes species belonging to the dominant human colonic microbiota ('Ruminococcus bicirculans') reveals two chromosomes and a selective capacity to utilize plant glucans.</title>
        <authorList>
            <consortium name="NISC Comparative Sequencing Program"/>
            <person name="Wegmann U."/>
            <person name="Louis P."/>
            <person name="Goesmann A."/>
            <person name="Henrissat B."/>
            <person name="Duncan S.H."/>
            <person name="Flint H.J."/>
        </authorList>
    </citation>
    <scope>NUCLEOTIDE SEQUENCE</scope>
    <source>
        <strain evidence="11">NBRC 107169</strain>
    </source>
</reference>
<dbReference type="SUPFAM" id="SSF161098">
    <property type="entry name" value="MetI-like"/>
    <property type="match status" value="1"/>
</dbReference>
<keyword evidence="12" id="KW-1185">Reference proteome</keyword>
<dbReference type="InterPro" id="IPR035906">
    <property type="entry name" value="MetI-like_sf"/>
</dbReference>
<keyword evidence="8 9" id="KW-0472">Membrane</keyword>
<evidence type="ECO:0000256" key="5">
    <source>
        <dbReference type="ARBA" id="ARBA00022692"/>
    </source>
</evidence>
<feature type="transmembrane region" description="Helical" evidence="9">
    <location>
        <begin position="57"/>
        <end position="77"/>
    </location>
</feature>
<dbReference type="RefSeq" id="WP_284364033.1">
    <property type="nucleotide sequence ID" value="NZ_BSNI01000002.1"/>
</dbReference>
<evidence type="ECO:0000256" key="8">
    <source>
        <dbReference type="ARBA" id="ARBA00023136"/>
    </source>
</evidence>
<evidence type="ECO:0000256" key="7">
    <source>
        <dbReference type="ARBA" id="ARBA00022989"/>
    </source>
</evidence>
<organism evidence="11 12">
    <name type="scientific">Maritalea porphyrae</name>
    <dbReference type="NCBI Taxonomy" id="880732"/>
    <lineage>
        <taxon>Bacteria</taxon>
        <taxon>Pseudomonadati</taxon>
        <taxon>Pseudomonadota</taxon>
        <taxon>Alphaproteobacteria</taxon>
        <taxon>Hyphomicrobiales</taxon>
        <taxon>Devosiaceae</taxon>
        <taxon>Maritalea</taxon>
    </lineage>
</organism>
<gene>
    <name evidence="11" type="ORF">GCM10007879_19460</name>
</gene>
<feature type="transmembrane region" description="Helical" evidence="9">
    <location>
        <begin position="122"/>
        <end position="142"/>
    </location>
</feature>
<comment type="subcellular location">
    <subcellularLocation>
        <location evidence="1">Cell inner membrane</location>
        <topology evidence="1">Multi-pass membrane protein</topology>
    </subcellularLocation>
    <subcellularLocation>
        <location evidence="9">Cell membrane</location>
        <topology evidence="9">Multi-pass membrane protein</topology>
    </subcellularLocation>
</comment>
<evidence type="ECO:0000259" key="10">
    <source>
        <dbReference type="PROSITE" id="PS50928"/>
    </source>
</evidence>
<feature type="transmembrane region" description="Helical" evidence="9">
    <location>
        <begin position="98"/>
        <end position="116"/>
    </location>
</feature>
<dbReference type="InterPro" id="IPR010065">
    <property type="entry name" value="AA_ABC_transptr_permease_3TM"/>
</dbReference>
<keyword evidence="6" id="KW-0029">Amino-acid transport</keyword>
<dbReference type="Gene3D" id="1.10.3720.10">
    <property type="entry name" value="MetI-like"/>
    <property type="match status" value="1"/>
</dbReference>
<comment type="similarity">
    <text evidence="2">Belongs to the binding-protein-dependent transport system permease family. HisMQ subfamily.</text>
</comment>
<dbReference type="PANTHER" id="PTHR30614">
    <property type="entry name" value="MEMBRANE COMPONENT OF AMINO ACID ABC TRANSPORTER"/>
    <property type="match status" value="1"/>
</dbReference>
<dbReference type="InterPro" id="IPR000515">
    <property type="entry name" value="MetI-like"/>
</dbReference>
<evidence type="ECO:0000256" key="9">
    <source>
        <dbReference type="RuleBase" id="RU363032"/>
    </source>
</evidence>
<evidence type="ECO:0000256" key="1">
    <source>
        <dbReference type="ARBA" id="ARBA00004429"/>
    </source>
</evidence>
<evidence type="ECO:0000256" key="4">
    <source>
        <dbReference type="ARBA" id="ARBA00022475"/>
    </source>
</evidence>
<dbReference type="CDD" id="cd06261">
    <property type="entry name" value="TM_PBP2"/>
    <property type="match status" value="1"/>
</dbReference>
<keyword evidence="5 9" id="KW-0812">Transmembrane</keyword>
<proteinExistence type="inferred from homology"/>
<keyword evidence="7 9" id="KW-1133">Transmembrane helix</keyword>
<name>A0ABQ5URC5_9HYPH</name>